<gene>
    <name evidence="2" type="ORF">ACFQH5_11810</name>
</gene>
<evidence type="ECO:0000256" key="1">
    <source>
        <dbReference type="SAM" id="SignalP"/>
    </source>
</evidence>
<name>A0ABW2EZS7_9GAMM</name>
<dbReference type="Proteomes" id="UP001596411">
    <property type="component" value="Unassembled WGS sequence"/>
</dbReference>
<organism evidence="2 3">
    <name type="scientific">Halomonas salifodinae</name>
    <dbReference type="NCBI Taxonomy" id="438745"/>
    <lineage>
        <taxon>Bacteria</taxon>
        <taxon>Pseudomonadati</taxon>
        <taxon>Pseudomonadota</taxon>
        <taxon>Gammaproteobacteria</taxon>
        <taxon>Oceanospirillales</taxon>
        <taxon>Halomonadaceae</taxon>
        <taxon>Halomonas</taxon>
    </lineage>
</organism>
<reference evidence="3" key="1">
    <citation type="journal article" date="2019" name="Int. J. Syst. Evol. Microbiol.">
        <title>The Global Catalogue of Microorganisms (GCM) 10K type strain sequencing project: providing services to taxonomists for standard genome sequencing and annotation.</title>
        <authorList>
            <consortium name="The Broad Institute Genomics Platform"/>
            <consortium name="The Broad Institute Genome Sequencing Center for Infectious Disease"/>
            <person name="Wu L."/>
            <person name="Ma J."/>
        </authorList>
    </citation>
    <scope>NUCLEOTIDE SEQUENCE [LARGE SCALE GENOMIC DNA]</scope>
    <source>
        <strain evidence="3">CGMCC 1.13666</strain>
    </source>
</reference>
<keyword evidence="1" id="KW-0732">Signal</keyword>
<keyword evidence="3" id="KW-1185">Reference proteome</keyword>
<protein>
    <submittedName>
        <fullName evidence="2">Transporter</fullName>
    </submittedName>
</protein>
<comment type="caution">
    <text evidence="2">The sequence shown here is derived from an EMBL/GenBank/DDBJ whole genome shotgun (WGS) entry which is preliminary data.</text>
</comment>
<dbReference type="EMBL" id="JBHSZP010000024">
    <property type="protein sequence ID" value="MFC7090233.1"/>
    <property type="molecule type" value="Genomic_DNA"/>
</dbReference>
<proteinExistence type="predicted"/>
<dbReference type="InterPro" id="IPR025737">
    <property type="entry name" value="FApF"/>
</dbReference>
<sequence>MRYRNRLALGLALGGAALASPASAGNGHYVPGVEGLNGALVPPPGLYYRGYLARYEIDSLRDGGGDAAPGRNRGEVTALVNRLVWITDRQILGADYGVEAILPVVDTSLRFGGVGLNDGDSGLGDLFLSPLVLGWHGERWDAVFAAGQWLDTGDHAADRPASPGKGFDSTMLTLGGAWHFDDSRRWTLSALSRYETHGRQDATGITPGDSLVVEWGLGHRLDSGLTLGLVGYDAWQLEDDGGVAVAGDKAEQHAIGVEAGYFWPALGLGLNAAFYHEYDNRAAPQGDLLRLTLTQAF</sequence>
<evidence type="ECO:0000313" key="3">
    <source>
        <dbReference type="Proteomes" id="UP001596411"/>
    </source>
</evidence>
<feature type="chain" id="PRO_5046243008" evidence="1">
    <location>
        <begin position="25"/>
        <end position="297"/>
    </location>
</feature>
<dbReference type="RefSeq" id="WP_346063700.1">
    <property type="nucleotide sequence ID" value="NZ_BAAADR010000021.1"/>
</dbReference>
<feature type="signal peptide" evidence="1">
    <location>
        <begin position="1"/>
        <end position="24"/>
    </location>
</feature>
<evidence type="ECO:0000313" key="2">
    <source>
        <dbReference type="EMBL" id="MFC7090233.1"/>
    </source>
</evidence>
<accession>A0ABW2EZS7</accession>
<dbReference type="Pfam" id="PF13557">
    <property type="entry name" value="Phenol_MetA_deg"/>
    <property type="match status" value="1"/>
</dbReference>